<organism evidence="3">
    <name type="scientific">Brassica napus</name>
    <name type="common">Rape</name>
    <dbReference type="NCBI Taxonomy" id="3708"/>
    <lineage>
        <taxon>Eukaryota</taxon>
        <taxon>Viridiplantae</taxon>
        <taxon>Streptophyta</taxon>
        <taxon>Embryophyta</taxon>
        <taxon>Tracheophyta</taxon>
        <taxon>Spermatophyta</taxon>
        <taxon>Magnoliopsida</taxon>
        <taxon>eudicotyledons</taxon>
        <taxon>Gunneridae</taxon>
        <taxon>Pentapetalae</taxon>
        <taxon>rosids</taxon>
        <taxon>malvids</taxon>
        <taxon>Brassicales</taxon>
        <taxon>Brassicaceae</taxon>
        <taxon>Brassiceae</taxon>
        <taxon>Brassica</taxon>
    </lineage>
</organism>
<dbReference type="InterPro" id="IPR007275">
    <property type="entry name" value="YTH_domain"/>
</dbReference>
<dbReference type="AlphaFoldDB" id="A0A816IFE9"/>
<sequence>MYKTVYCVNFPQQHEDPNNHDFFTDYNDAKIFIIKSYSKDNVHKSIKYNVWASTSNANKKLDARPRTRKNNRAQCFFCFL</sequence>
<comment type="similarity">
    <text evidence="1">Belongs to the YTHDF family.</text>
</comment>
<keyword evidence="1" id="KW-0694">RNA-binding</keyword>
<name>A0A816IFE9_BRANA</name>
<dbReference type="Pfam" id="PF04146">
    <property type="entry name" value="YTH"/>
    <property type="match status" value="1"/>
</dbReference>
<dbReference type="PANTHER" id="PTHR12357:SF89">
    <property type="entry name" value="YTH DOMAIN-CONTAINING FAMILY PROTEIN"/>
    <property type="match status" value="1"/>
</dbReference>
<comment type="function">
    <text evidence="1">Specifically recognizes and binds N6-methyladenosine (m6A)-containing RNAs, and regulates mRNA stability. M6A is a modification present at internal sites of mRNAs and some non-coding RNAs and plays a role in mRNA stability and processing.</text>
</comment>
<dbReference type="EMBL" id="HG994367">
    <property type="protein sequence ID" value="CAF1704299.1"/>
    <property type="molecule type" value="Genomic_DNA"/>
</dbReference>
<dbReference type="InterPro" id="IPR045168">
    <property type="entry name" value="YTH_prot"/>
</dbReference>
<dbReference type="Gene3D" id="3.10.590.10">
    <property type="entry name" value="ph1033 like domains"/>
    <property type="match status" value="1"/>
</dbReference>
<reference evidence="3" key="1">
    <citation type="submission" date="2021-01" db="EMBL/GenBank/DDBJ databases">
        <authorList>
            <consortium name="Genoscope - CEA"/>
            <person name="William W."/>
        </authorList>
    </citation>
    <scope>NUCLEOTIDE SEQUENCE</scope>
</reference>
<evidence type="ECO:0000256" key="1">
    <source>
        <dbReference type="RuleBase" id="RU369095"/>
    </source>
</evidence>
<dbReference type="PANTHER" id="PTHR12357">
    <property type="entry name" value="YTH YT521-B HOMOLOGY DOMAIN-CONTAINING"/>
    <property type="match status" value="1"/>
</dbReference>
<evidence type="ECO:0000259" key="2">
    <source>
        <dbReference type="PROSITE" id="PS50882"/>
    </source>
</evidence>
<gene>
    <name evidence="3" type="ORF">DARMORV10_C03P46090.1</name>
</gene>
<feature type="domain" description="YTH" evidence="2">
    <location>
        <begin position="29"/>
        <end position="80"/>
    </location>
</feature>
<dbReference type="SMR" id="A0A816IFE9"/>
<dbReference type="PROSITE" id="PS50882">
    <property type="entry name" value="YTH"/>
    <property type="match status" value="1"/>
</dbReference>
<proteinExistence type="inferred from homology"/>
<accession>A0A816IFE9</accession>
<protein>
    <recommendedName>
        <fullName evidence="1">YTH domain-containing family protein</fullName>
    </recommendedName>
</protein>
<dbReference type="GO" id="GO:0003729">
    <property type="term" value="F:mRNA binding"/>
    <property type="evidence" value="ECO:0007669"/>
    <property type="project" value="UniProtKB-UniRule"/>
</dbReference>
<evidence type="ECO:0000313" key="3">
    <source>
        <dbReference type="EMBL" id="CAF1704299.1"/>
    </source>
</evidence>
<dbReference type="Proteomes" id="UP001295469">
    <property type="component" value="Chromosome C03"/>
</dbReference>
<dbReference type="GO" id="GO:1990247">
    <property type="term" value="F:N6-methyladenosine-containing RNA reader activity"/>
    <property type="evidence" value="ECO:0007669"/>
    <property type="project" value="UniProtKB-UniRule"/>
</dbReference>